<dbReference type="InterPro" id="IPR035979">
    <property type="entry name" value="RBD_domain_sf"/>
</dbReference>
<dbReference type="EnsemblMetazoa" id="PPA11261.1">
    <property type="protein sequence ID" value="PPA11261.1"/>
    <property type="gene ID" value="WBGene00100815"/>
</dbReference>
<evidence type="ECO:0000259" key="9">
    <source>
        <dbReference type="PROSITE" id="PS50102"/>
    </source>
</evidence>
<evidence type="ECO:0000256" key="5">
    <source>
        <dbReference type="ARBA" id="ARBA00022679"/>
    </source>
</evidence>
<dbReference type="InterPro" id="IPR020578">
    <property type="entry name" value="Aminotrans_V_PyrdxlP_BS"/>
</dbReference>
<keyword evidence="11" id="KW-1185">Reference proteome</keyword>
<dbReference type="AlphaFoldDB" id="A0A2A6D3G5"/>
<feature type="compositionally biased region" description="Basic and acidic residues" evidence="8">
    <location>
        <begin position="404"/>
        <end position="414"/>
    </location>
</feature>
<dbReference type="Pfam" id="PF18694">
    <property type="entry name" value="TDP-43_N"/>
    <property type="match status" value="1"/>
</dbReference>
<accession>A0A2A6D3G5</accession>
<dbReference type="InterPro" id="IPR000192">
    <property type="entry name" value="Aminotrans_V_dom"/>
</dbReference>
<dbReference type="CDD" id="cd19609">
    <property type="entry name" value="NTD_TDP-43"/>
    <property type="match status" value="1"/>
</dbReference>
<feature type="region of interest" description="Disordered" evidence="8">
    <location>
        <begin position="507"/>
        <end position="554"/>
    </location>
</feature>
<gene>
    <name evidence="10" type="primary">WBGene00100815</name>
</gene>
<dbReference type="SUPFAM" id="SSF53383">
    <property type="entry name" value="PLP-dependent transferases"/>
    <property type="match status" value="1"/>
</dbReference>
<comment type="similarity">
    <text evidence="2">Belongs to the class-V pyridoxal-phosphate-dependent aminotransferase family.</text>
</comment>
<evidence type="ECO:0000256" key="1">
    <source>
        <dbReference type="ARBA" id="ARBA00001933"/>
    </source>
</evidence>
<dbReference type="InterPro" id="IPR041105">
    <property type="entry name" value="TDP-43_N"/>
</dbReference>
<protein>
    <recommendedName>
        <fullName evidence="3">alanine--glyoxylate transaminase</fullName>
        <ecNumber evidence="3">2.6.1.44</ecNumber>
    </recommendedName>
</protein>
<dbReference type="Gene3D" id="3.40.640.10">
    <property type="entry name" value="Type I PLP-dependent aspartate aminotransferase-like (Major domain)"/>
    <property type="match status" value="1"/>
</dbReference>
<feature type="compositionally biased region" description="Gly residues" evidence="8">
    <location>
        <begin position="856"/>
        <end position="888"/>
    </location>
</feature>
<dbReference type="GO" id="GO:0004760">
    <property type="term" value="F:L-serine-pyruvate transaminase activity"/>
    <property type="evidence" value="ECO:0000318"/>
    <property type="project" value="GO_Central"/>
</dbReference>
<dbReference type="GO" id="GO:0019265">
    <property type="term" value="P:glycine biosynthetic process, by transamination of glyoxylate"/>
    <property type="evidence" value="ECO:0000318"/>
    <property type="project" value="GO_Central"/>
</dbReference>
<reference evidence="11" key="1">
    <citation type="journal article" date="2008" name="Nat. Genet.">
        <title>The Pristionchus pacificus genome provides a unique perspective on nematode lifestyle and parasitism.</title>
        <authorList>
            <person name="Dieterich C."/>
            <person name="Clifton S.W."/>
            <person name="Schuster L.N."/>
            <person name="Chinwalla A."/>
            <person name="Delehaunty K."/>
            <person name="Dinkelacker I."/>
            <person name="Fulton L."/>
            <person name="Fulton R."/>
            <person name="Godfrey J."/>
            <person name="Minx P."/>
            <person name="Mitreva M."/>
            <person name="Roeseler W."/>
            <person name="Tian H."/>
            <person name="Witte H."/>
            <person name="Yang S.P."/>
            <person name="Wilson R.K."/>
            <person name="Sommer R.J."/>
        </authorList>
    </citation>
    <scope>NUCLEOTIDE SEQUENCE [LARGE SCALE GENOMIC DNA]</scope>
    <source>
        <strain evidence="11">PS312</strain>
    </source>
</reference>
<keyword evidence="6" id="KW-0663">Pyridoxal phosphate</keyword>
<dbReference type="GO" id="GO:0003723">
    <property type="term" value="F:RNA binding"/>
    <property type="evidence" value="ECO:0007669"/>
    <property type="project" value="UniProtKB-UniRule"/>
</dbReference>
<evidence type="ECO:0000313" key="10">
    <source>
        <dbReference type="EnsemblMetazoa" id="PPA11261.1"/>
    </source>
</evidence>
<sequence length="976" mass="104196">MIARRLVSLHSRVIPLSLRRMSSIPPPECLFKEMNIPNRQLFGPGPSTMPPIIGSSQAQPLLGHLHPEFVEIMSQVRLGLQYVFKTRNAYTFAVSGTGHAGMEAAILNLAERGETLLVAKAGIWGQRAADLGRRLGLKVEVVEVGDGEVVPVSSIEEAAKRVKPAVIFVCHGESSTGIVQPLEGLSKIAHDNGGLILVDTVASLGGAPFDMDALGVDCVYSATQKVLNAPPGLAPISFSDRAIQKIKNRKERVASFYFDALELGNYWGCDGEMRRYHHTAPISTVYALREALAIVAKKGIDNLIEQHIENASALYSQLGEAGMSMFVEKKENRLPCLHTIKVPEGVDWKAVQSNLFGQGIEVAGGLGATMGKIFRVGTFGQNSEPAKAKDVVNKFIQMSSPGDNGEKKEGDNGENKSTPPPKVEISDYVVVQDEDGGEPMELPVNKEDNSLGMSTLTSAFPGSHGLKFKNPKTGASRALMMDSSGTKFLAPPDGWENKTFTVIFPPSREIEMGRRDDGRGERERVPSGAGEAKRRKFGDGSDTEEDEGAAKQKRLDDKPTDLICLGVNYTTTGETFKKHFEQFGEVVSADLKLNYEGKSKGFGFVLMNTLEEQDNVLNQDKHEIDGRRVEVKIPDSRSENFRNPLLPREQSTNKVFVGRLPETTTDELRAFFEAEAKKLNPHANITDCFLPRPFRGFGFVTFSTCEMARKICVANNFSMKGSPLAVSLAVPRDDPAGGPSPVGGRGGGPMRGADRYPTLSPQYGGGSMSSGYGYGYGGGEFGRGYDDWQPAPRYVGSWEGQNKSPNSRPLGGTRAGPPPAHLTATYGTLSQGPPSHGGGGGHGYGGPSTPQPNYGSPGGGTPGYGGGPGTPSSNYGGGPGTPGGGNYGSGLNQSLSMALAGNIPGMGVRGGRMNGGGGHQPLNAQPASLATGLDALNLNRNNNPEVFSAAWAVFMNTLKNGQNQGPPPNQQHQNKW</sequence>
<evidence type="ECO:0000256" key="4">
    <source>
        <dbReference type="ARBA" id="ARBA00022576"/>
    </source>
</evidence>
<evidence type="ECO:0000256" key="6">
    <source>
        <dbReference type="ARBA" id="ARBA00022898"/>
    </source>
</evidence>
<dbReference type="Gene3D" id="3.90.1150.10">
    <property type="entry name" value="Aspartate Aminotransferase, domain 1"/>
    <property type="match status" value="1"/>
</dbReference>
<feature type="region of interest" description="Disordered" evidence="8">
    <location>
        <begin position="397"/>
        <end position="424"/>
    </location>
</feature>
<keyword evidence="5" id="KW-0808">Transferase</keyword>
<dbReference type="InterPro" id="IPR015421">
    <property type="entry name" value="PyrdxlP-dep_Trfase_major"/>
</dbReference>
<dbReference type="Gene3D" id="3.30.70.330">
    <property type="match status" value="2"/>
</dbReference>
<dbReference type="SUPFAM" id="SSF54928">
    <property type="entry name" value="RNA-binding domain, RBD"/>
    <property type="match status" value="2"/>
</dbReference>
<feature type="region of interest" description="Disordered" evidence="8">
    <location>
        <begin position="732"/>
        <end position="764"/>
    </location>
</feature>
<dbReference type="Proteomes" id="UP000005239">
    <property type="component" value="Unassembled WGS sequence"/>
</dbReference>
<evidence type="ECO:0000256" key="8">
    <source>
        <dbReference type="SAM" id="MobiDB-lite"/>
    </source>
</evidence>
<dbReference type="InterPro" id="IPR015424">
    <property type="entry name" value="PyrdxlP-dep_Trfase"/>
</dbReference>
<dbReference type="InterPro" id="IPR000504">
    <property type="entry name" value="RRM_dom"/>
</dbReference>
<proteinExistence type="inferred from homology"/>
<accession>A0A8R1Y9Z7</accession>
<dbReference type="InterPro" id="IPR015422">
    <property type="entry name" value="PyrdxlP-dep_Trfase_small"/>
</dbReference>
<feature type="region of interest" description="Disordered" evidence="8">
    <location>
        <begin position="793"/>
        <end position="889"/>
    </location>
</feature>
<dbReference type="PROSITE" id="PS50102">
    <property type="entry name" value="RRM"/>
    <property type="match status" value="2"/>
</dbReference>
<dbReference type="Pfam" id="PF00266">
    <property type="entry name" value="Aminotran_5"/>
    <property type="match status" value="1"/>
</dbReference>
<dbReference type="PANTHER" id="PTHR21152">
    <property type="entry name" value="AMINOTRANSFERASE CLASS V"/>
    <property type="match status" value="1"/>
</dbReference>
<evidence type="ECO:0000313" key="11">
    <source>
        <dbReference type="Proteomes" id="UP000005239"/>
    </source>
</evidence>
<feature type="domain" description="RRM" evidence="9">
    <location>
        <begin position="560"/>
        <end position="636"/>
    </location>
</feature>
<reference evidence="10" key="2">
    <citation type="submission" date="2022-06" db="UniProtKB">
        <authorList>
            <consortium name="EnsemblMetazoa"/>
        </authorList>
    </citation>
    <scope>IDENTIFICATION</scope>
    <source>
        <strain evidence="10">PS312</strain>
    </source>
</reference>
<dbReference type="Pfam" id="PF00076">
    <property type="entry name" value="RRM_1"/>
    <property type="match status" value="1"/>
</dbReference>
<dbReference type="PANTHER" id="PTHR21152:SF40">
    <property type="entry name" value="ALANINE--GLYOXYLATE AMINOTRANSFERASE"/>
    <property type="match status" value="1"/>
</dbReference>
<comment type="cofactor">
    <cofactor evidence="1 7">
        <name>pyridoxal 5'-phosphate</name>
        <dbReference type="ChEBI" id="CHEBI:597326"/>
    </cofactor>
</comment>
<dbReference type="SMART" id="SM00360">
    <property type="entry name" value="RRM"/>
    <property type="match status" value="2"/>
</dbReference>
<keyword evidence="4" id="KW-0032">Aminotransferase</keyword>
<dbReference type="GO" id="GO:0008453">
    <property type="term" value="F:alanine-glyoxylate transaminase activity"/>
    <property type="evidence" value="ECO:0000318"/>
    <property type="project" value="GO_Central"/>
</dbReference>
<evidence type="ECO:0000256" key="3">
    <source>
        <dbReference type="ARBA" id="ARBA00013049"/>
    </source>
</evidence>
<evidence type="ECO:0000256" key="7">
    <source>
        <dbReference type="RuleBase" id="RU004504"/>
    </source>
</evidence>
<feature type="compositionally biased region" description="Basic and acidic residues" evidence="8">
    <location>
        <begin position="508"/>
        <end position="525"/>
    </location>
</feature>
<feature type="compositionally biased region" description="Gly residues" evidence="8">
    <location>
        <begin position="835"/>
        <end position="846"/>
    </location>
</feature>
<evidence type="ECO:0000256" key="2">
    <source>
        <dbReference type="ARBA" id="ARBA00009236"/>
    </source>
</evidence>
<dbReference type="PROSITE" id="PS00595">
    <property type="entry name" value="AA_TRANSFER_CLASS_5"/>
    <property type="match status" value="1"/>
</dbReference>
<dbReference type="FunFam" id="3.40.640.10:FF:000027">
    <property type="entry name" value="Serine--pyruvate aminotransferase, mitochondrial"/>
    <property type="match status" value="1"/>
</dbReference>
<dbReference type="GO" id="GO:0005777">
    <property type="term" value="C:peroxisome"/>
    <property type="evidence" value="ECO:0000318"/>
    <property type="project" value="GO_Central"/>
</dbReference>
<dbReference type="InterPro" id="IPR012677">
    <property type="entry name" value="Nucleotide-bd_a/b_plait_sf"/>
</dbReference>
<dbReference type="FunFam" id="3.30.70.330:FF:001071">
    <property type="entry name" value="Tar DNA-binding protein homolog 1"/>
    <property type="match status" value="1"/>
</dbReference>
<organism evidence="10 11">
    <name type="scientific">Pristionchus pacificus</name>
    <name type="common">Parasitic nematode worm</name>
    <dbReference type="NCBI Taxonomy" id="54126"/>
    <lineage>
        <taxon>Eukaryota</taxon>
        <taxon>Metazoa</taxon>
        <taxon>Ecdysozoa</taxon>
        <taxon>Nematoda</taxon>
        <taxon>Chromadorea</taxon>
        <taxon>Rhabditida</taxon>
        <taxon>Rhabditina</taxon>
        <taxon>Diplogasteromorpha</taxon>
        <taxon>Diplogasteroidea</taxon>
        <taxon>Neodiplogasteridae</taxon>
        <taxon>Pristionchus</taxon>
    </lineage>
</organism>
<name>A0A2A6D3G5_PRIPA</name>
<feature type="compositionally biased region" description="Gly residues" evidence="8">
    <location>
        <begin position="740"/>
        <end position="750"/>
    </location>
</feature>
<dbReference type="EC" id="2.6.1.44" evidence="3"/>
<feature type="domain" description="RRM" evidence="9">
    <location>
        <begin position="653"/>
        <end position="731"/>
    </location>
</feature>